<proteinExistence type="predicted"/>
<keyword evidence="2" id="KW-1185">Reference proteome</keyword>
<sequence length="96" mass="11137">MIECPWRLLVANQVLIGFSDCTQASDKFTYKNVESILMGKKVMNVYHFEEISDLVLEFEDNTFLELFHDSSFFEGWQLRGDNGFYLFTLPGGSYSD</sequence>
<evidence type="ECO:0000313" key="2">
    <source>
        <dbReference type="Proteomes" id="UP000192486"/>
    </source>
</evidence>
<accession>A0ABN4YUK6</accession>
<gene>
    <name evidence="1" type="ORF">SporoS204_09785</name>
</gene>
<dbReference type="Proteomes" id="UP000192486">
    <property type="component" value="Chromosome"/>
</dbReference>
<name>A0ABN4YUK6_SPOUR</name>
<protein>
    <submittedName>
        <fullName evidence="1">Uncharacterized protein</fullName>
    </submittedName>
</protein>
<dbReference type="EMBL" id="CP015108">
    <property type="protein sequence ID" value="ARF15734.1"/>
    <property type="molecule type" value="Genomic_DNA"/>
</dbReference>
<reference evidence="1 2" key="1">
    <citation type="submission" date="2016-04" db="EMBL/GenBank/DDBJ databases">
        <title>Comparative Genomics and Epigenetics of Sporosarcina ureae.</title>
        <authorList>
            <person name="Oliver A.S."/>
            <person name="Cooper K.K."/>
        </authorList>
    </citation>
    <scope>NUCLEOTIDE SEQUENCE [LARGE SCALE GENOMIC DNA]</scope>
    <source>
        <strain evidence="1 2">S204</strain>
    </source>
</reference>
<evidence type="ECO:0000313" key="1">
    <source>
        <dbReference type="EMBL" id="ARF15734.1"/>
    </source>
</evidence>
<organism evidence="1 2">
    <name type="scientific">Sporosarcina ureae</name>
    <dbReference type="NCBI Taxonomy" id="1571"/>
    <lineage>
        <taxon>Bacteria</taxon>
        <taxon>Bacillati</taxon>
        <taxon>Bacillota</taxon>
        <taxon>Bacilli</taxon>
        <taxon>Bacillales</taxon>
        <taxon>Caryophanaceae</taxon>
        <taxon>Sporosarcina</taxon>
    </lineage>
</organism>